<geneLocation type="plasmid" evidence="2">
    <name>pC127_NDM1</name>
</geneLocation>
<feature type="region of interest" description="Disordered" evidence="1">
    <location>
        <begin position="251"/>
        <end position="275"/>
    </location>
</feature>
<keyword evidence="2" id="KW-0614">Plasmid</keyword>
<protein>
    <submittedName>
        <fullName evidence="2">Uncharacterized protein</fullName>
    </submittedName>
</protein>
<dbReference type="AlphaFoldDB" id="A0A809SYW0"/>
<proteinExistence type="predicted"/>
<sequence>MTIKLNNSIRSKLAVDNLARVIGADPELNVLFLGPHATPCINMRSKTIFLPNGDFSNDKYWKLCSGWICHEGGHNRYTEIETTVDFENEYLSKQPGFECIMPDGTASFSSKEEEKKAEIKLKRLHRSINLFEDIQMEEKTGNQFPLSKVMLAEMYSFMVSDGNMTGDGSNIVSYIEMYILNKLRVNQLGQEGVPEILNDFFALADTVLFDMKDRFDSLILEATGVNSTLMACELGLKLYEELEKLRDDLKDKEEQNRLDDSDDSDGALLNKSDFG</sequence>
<evidence type="ECO:0000256" key="1">
    <source>
        <dbReference type="SAM" id="MobiDB-lite"/>
    </source>
</evidence>
<name>A0A809SYW0_KLEPN</name>
<accession>A0A809SYW0</accession>
<reference evidence="2" key="1">
    <citation type="submission" date="2020-01" db="EMBL/GenBank/DDBJ databases">
        <title>Genotype-dependent distribution of carbapenemase genes among Enterobacteriaceae in Thailand.</title>
        <authorList>
            <person name="Takeuchi D."/>
            <person name="Abe R."/>
            <person name="Sakamoto N."/>
            <person name="Sugawara Y."/>
            <person name="Akeda Y."/>
            <person name="Hamada S."/>
        </authorList>
    </citation>
    <scope>NUCLEOTIDE SEQUENCE</scope>
    <source>
        <strain evidence="2">C127</strain>
        <plasmid evidence="2">pC127_NDM1</plasmid>
    </source>
</reference>
<evidence type="ECO:0000313" key="2">
    <source>
        <dbReference type="EMBL" id="BBV25803.1"/>
    </source>
</evidence>
<dbReference type="EMBL" id="LC521840">
    <property type="protein sequence ID" value="BBV25803.1"/>
    <property type="molecule type" value="Genomic_DNA"/>
</dbReference>
<organism evidence="2">
    <name type="scientific">Klebsiella pneumoniae</name>
    <dbReference type="NCBI Taxonomy" id="573"/>
    <lineage>
        <taxon>Bacteria</taxon>
        <taxon>Pseudomonadati</taxon>
        <taxon>Pseudomonadota</taxon>
        <taxon>Gammaproteobacteria</taxon>
        <taxon>Enterobacterales</taxon>
        <taxon>Enterobacteriaceae</taxon>
        <taxon>Klebsiella/Raoultella group</taxon>
        <taxon>Klebsiella</taxon>
        <taxon>Klebsiella pneumoniae complex</taxon>
    </lineage>
</organism>